<dbReference type="InterPro" id="IPR036390">
    <property type="entry name" value="WH_DNA-bd_sf"/>
</dbReference>
<evidence type="ECO:0000259" key="1">
    <source>
        <dbReference type="Pfam" id="PF03551"/>
    </source>
</evidence>
<protein>
    <submittedName>
        <fullName evidence="2">PadR family transcriptional regulator</fullName>
    </submittedName>
</protein>
<dbReference type="EMBL" id="JBHLVF010000003">
    <property type="protein sequence ID" value="MFC0389814.1"/>
    <property type="molecule type" value="Genomic_DNA"/>
</dbReference>
<dbReference type="PANTHER" id="PTHR33169:SF14">
    <property type="entry name" value="TRANSCRIPTIONAL REGULATOR RV3488"/>
    <property type="match status" value="1"/>
</dbReference>
<dbReference type="InterPro" id="IPR036388">
    <property type="entry name" value="WH-like_DNA-bd_sf"/>
</dbReference>
<comment type="caution">
    <text evidence="2">The sequence shown here is derived from an EMBL/GenBank/DDBJ whole genome shotgun (WGS) entry which is preliminary data.</text>
</comment>
<sequence>MSTARLLVLGIILRRGITHGYGVYQELTSWRAETWTNIKPGSIYHALEKLESQGMIKADDSGDRVKRGPSRTEYTLTIQGENEFITLLESALKSNDFQVYAAGIAFMEMLPRHHVISLFDERLVSLRGILTFLRSLPTESLPSNPSKHPELVGMWVGYFEYAIEATQKLRQSLISGNYIFKNEESELEGVDHD</sequence>
<keyword evidence="3" id="KW-1185">Reference proteome</keyword>
<dbReference type="SUPFAM" id="SSF46785">
    <property type="entry name" value="Winged helix' DNA-binding domain"/>
    <property type="match status" value="1"/>
</dbReference>
<dbReference type="Proteomes" id="UP001589818">
    <property type="component" value="Unassembled WGS sequence"/>
</dbReference>
<evidence type="ECO:0000313" key="3">
    <source>
        <dbReference type="Proteomes" id="UP001589818"/>
    </source>
</evidence>
<feature type="domain" description="Transcription regulator PadR N-terminal" evidence="1">
    <location>
        <begin position="9"/>
        <end position="84"/>
    </location>
</feature>
<dbReference type="InterPro" id="IPR052509">
    <property type="entry name" value="Metal_resp_DNA-bind_regulator"/>
</dbReference>
<dbReference type="Gene3D" id="1.10.10.10">
    <property type="entry name" value="Winged helix-like DNA-binding domain superfamily/Winged helix DNA-binding domain"/>
    <property type="match status" value="1"/>
</dbReference>
<dbReference type="Pfam" id="PF03551">
    <property type="entry name" value="PadR"/>
    <property type="match status" value="1"/>
</dbReference>
<accession>A0ABV6J1R3</accession>
<evidence type="ECO:0000313" key="2">
    <source>
        <dbReference type="EMBL" id="MFC0389814.1"/>
    </source>
</evidence>
<dbReference type="InterPro" id="IPR005149">
    <property type="entry name" value="Tscrpt_reg_PadR_N"/>
</dbReference>
<proteinExistence type="predicted"/>
<dbReference type="PANTHER" id="PTHR33169">
    <property type="entry name" value="PADR-FAMILY TRANSCRIPTIONAL REGULATOR"/>
    <property type="match status" value="1"/>
</dbReference>
<dbReference type="RefSeq" id="WP_204821765.1">
    <property type="nucleotide sequence ID" value="NZ_JANHOF010000015.1"/>
</dbReference>
<organism evidence="2 3">
    <name type="scientific">Paenibacillus mendelii</name>
    <dbReference type="NCBI Taxonomy" id="206163"/>
    <lineage>
        <taxon>Bacteria</taxon>
        <taxon>Bacillati</taxon>
        <taxon>Bacillota</taxon>
        <taxon>Bacilli</taxon>
        <taxon>Bacillales</taxon>
        <taxon>Paenibacillaceae</taxon>
        <taxon>Paenibacillus</taxon>
    </lineage>
</organism>
<reference evidence="2 3" key="1">
    <citation type="submission" date="2024-09" db="EMBL/GenBank/DDBJ databases">
        <authorList>
            <person name="Sun Q."/>
            <person name="Mori K."/>
        </authorList>
    </citation>
    <scope>NUCLEOTIDE SEQUENCE [LARGE SCALE GENOMIC DNA]</scope>
    <source>
        <strain evidence="2 3">CCM 4839</strain>
    </source>
</reference>
<gene>
    <name evidence="2" type="ORF">ACFFJ8_00340</name>
</gene>
<name>A0ABV6J1R3_9BACL</name>